<keyword evidence="3" id="KW-1185">Reference proteome</keyword>
<evidence type="ECO:0000256" key="1">
    <source>
        <dbReference type="SAM" id="MobiDB-lite"/>
    </source>
</evidence>
<protein>
    <submittedName>
        <fullName evidence="2">Uncharacterized protein</fullName>
    </submittedName>
</protein>
<sequence>MPGRVAAVRDAGRMADLDPDAAGAKLMMDARVLRSMLREDVVLDPNDALVHYLRVTMDTLGEILDEIATAYRPVNAGAAGRFDAAADASRRSSQELSAAVDPSTT</sequence>
<gene>
    <name evidence="2" type="ORF">NUM_07260</name>
</gene>
<accession>A0A8J4A5W5</accession>
<organism evidence="2 3">
    <name type="scientific">Actinocatenispora comari</name>
    <dbReference type="NCBI Taxonomy" id="2807577"/>
    <lineage>
        <taxon>Bacteria</taxon>
        <taxon>Bacillati</taxon>
        <taxon>Actinomycetota</taxon>
        <taxon>Actinomycetes</taxon>
        <taxon>Micromonosporales</taxon>
        <taxon>Micromonosporaceae</taxon>
        <taxon>Actinocatenispora</taxon>
    </lineage>
</organism>
<comment type="caution">
    <text evidence="2">The sequence shown here is derived from an EMBL/GenBank/DDBJ whole genome shotgun (WGS) entry which is preliminary data.</text>
</comment>
<proteinExistence type="predicted"/>
<feature type="region of interest" description="Disordered" evidence="1">
    <location>
        <begin position="82"/>
        <end position="105"/>
    </location>
</feature>
<dbReference type="EMBL" id="BOPO01000006">
    <property type="protein sequence ID" value="GIL25471.1"/>
    <property type="molecule type" value="Genomic_DNA"/>
</dbReference>
<name>A0A8J4A5W5_9ACTN</name>
<reference evidence="3" key="1">
    <citation type="journal article" date="2021" name="Int. J. Syst. Evol. Microbiol.">
        <title>Actinocatenispora comari sp. nov., an endophytic actinomycete isolated from aerial parts of Comarum salesowianum.</title>
        <authorList>
            <person name="Oyunbileg N."/>
            <person name="Iizaka Y."/>
            <person name="Hamada M."/>
            <person name="Davaapurev B.O."/>
            <person name="Fukumoto A."/>
            <person name="Tsetseg B."/>
            <person name="Kato F."/>
            <person name="Tamura T."/>
            <person name="Batkhuu J."/>
            <person name="Anzai Y."/>
        </authorList>
    </citation>
    <scope>NUCLEOTIDE SEQUENCE [LARGE SCALE GENOMIC DNA]</scope>
    <source>
        <strain evidence="3">NUM-2625</strain>
    </source>
</reference>
<dbReference type="RefSeq" id="WP_207123083.1">
    <property type="nucleotide sequence ID" value="NZ_BOPO01000006.1"/>
</dbReference>
<dbReference type="AlphaFoldDB" id="A0A8J4A5W5"/>
<evidence type="ECO:0000313" key="3">
    <source>
        <dbReference type="Proteomes" id="UP000614996"/>
    </source>
</evidence>
<dbReference type="Proteomes" id="UP000614996">
    <property type="component" value="Unassembled WGS sequence"/>
</dbReference>
<evidence type="ECO:0000313" key="2">
    <source>
        <dbReference type="EMBL" id="GIL25471.1"/>
    </source>
</evidence>